<dbReference type="Proteomes" id="UP000005463">
    <property type="component" value="Unassembled WGS sequence"/>
</dbReference>
<sequence>MRTTPWPSVREQQSTGNPRSGWAIRRRRRVPEISALVGMLRQAAATALHRACRRCPRALMQSHWGMERHRMAAAISRSALTLRPMRIRAVTTLPWATVSQPVRRGRMWRWAQAARRRTPAALRAARWRLAVARRQPATALSRWGIRTRRTARVPSRWVRTTLRLVAVTAARPRTARWRSVTRIKQSGRARSRWVIHRRQSKPVRWR</sequence>
<comment type="caution">
    <text evidence="2">The sequence shown here is derived from an EMBL/GenBank/DDBJ whole genome shotgun (WGS) entry which is preliminary data.</text>
</comment>
<reference evidence="2 3" key="1">
    <citation type="submission" date="2008-03" db="EMBL/GenBank/DDBJ databases">
        <title>Sequencing of the draft genome and assembly of Burkholderia ambifaria IOP40-10.</title>
        <authorList>
            <consortium name="US DOE Joint Genome Institute (JGI-PGF)"/>
            <person name="Copeland A."/>
            <person name="Lucas S."/>
            <person name="Lapidus A."/>
            <person name="Glavina del Rio T."/>
            <person name="Dalin E."/>
            <person name="Tice H."/>
            <person name="Bruce D."/>
            <person name="Goodwin L."/>
            <person name="Pitluck S."/>
            <person name="Larimer F."/>
            <person name="Land M.L."/>
            <person name="Hauser L."/>
            <person name="Tiedje J."/>
            <person name="Richardson P."/>
        </authorList>
    </citation>
    <scope>NUCLEOTIDE SEQUENCE [LARGE SCALE GENOMIC DNA]</scope>
    <source>
        <strain evidence="2 3">IOP40-10</strain>
    </source>
</reference>
<evidence type="ECO:0000313" key="3">
    <source>
        <dbReference type="Proteomes" id="UP000005463"/>
    </source>
</evidence>
<dbReference type="EMBL" id="ABLC01000005">
    <property type="protein sequence ID" value="EDT05914.1"/>
    <property type="molecule type" value="Genomic_DNA"/>
</dbReference>
<gene>
    <name evidence="2" type="ORF">BamIOP4010DRAFT_0501</name>
</gene>
<name>B1F8Z2_9BURK</name>
<protein>
    <submittedName>
        <fullName evidence="2">Uncharacterized protein</fullName>
    </submittedName>
</protein>
<organism evidence="2 3">
    <name type="scientific">Burkholderia ambifaria IOP40-10</name>
    <dbReference type="NCBI Taxonomy" id="396596"/>
    <lineage>
        <taxon>Bacteria</taxon>
        <taxon>Pseudomonadati</taxon>
        <taxon>Pseudomonadota</taxon>
        <taxon>Betaproteobacteria</taxon>
        <taxon>Burkholderiales</taxon>
        <taxon>Burkholderiaceae</taxon>
        <taxon>Burkholderia</taxon>
        <taxon>Burkholderia cepacia complex</taxon>
    </lineage>
</organism>
<proteinExistence type="predicted"/>
<dbReference type="AlphaFoldDB" id="B1F8Z2"/>
<feature type="compositionally biased region" description="Polar residues" evidence="1">
    <location>
        <begin position="1"/>
        <end position="18"/>
    </location>
</feature>
<feature type="region of interest" description="Disordered" evidence="1">
    <location>
        <begin position="1"/>
        <end position="24"/>
    </location>
</feature>
<accession>B1F8Z2</accession>
<evidence type="ECO:0000256" key="1">
    <source>
        <dbReference type="SAM" id="MobiDB-lite"/>
    </source>
</evidence>
<evidence type="ECO:0000313" key="2">
    <source>
        <dbReference type="EMBL" id="EDT05914.1"/>
    </source>
</evidence>